<proteinExistence type="predicted"/>
<dbReference type="Proteomes" id="UP000196386">
    <property type="component" value="Unassembled WGS sequence"/>
</dbReference>
<comment type="caution">
    <text evidence="2">The sequence shown here is derived from an EMBL/GenBank/DDBJ whole genome shotgun (WGS) entry which is preliminary data.</text>
</comment>
<evidence type="ECO:0000259" key="1">
    <source>
        <dbReference type="Pfam" id="PF12571"/>
    </source>
</evidence>
<accession>A0A1Y4MJF9</accession>
<gene>
    <name evidence="2" type="ORF">B5F11_11100</name>
</gene>
<dbReference type="RefSeq" id="WP_087301558.1">
    <property type="nucleotide sequence ID" value="NZ_NFKP01000013.1"/>
</dbReference>
<sequence length="232" mass="24475">MPEIGYNDGSYLTQKGNDLIAKLMASGEGLQFTRVSVGDGSIPSGSSPDSMTDLGHEVMEGMIASIANSNNGEVSIVAQVSSVGVETGFNATELGLWATDPDEGEILYTYLSLQEHPEWIRPDGDAVNKLATFTLVTIVSSVSIVTAIINPDAFATMADLANYALIGHGHEISDIAGLQEILDDYGDEIDLLSDLISGDMPGGITFSADFATLSNVTIIDGVWNQTARLIEA</sequence>
<dbReference type="EMBL" id="NFKP01000013">
    <property type="protein sequence ID" value="OUP68893.1"/>
    <property type="molecule type" value="Genomic_DNA"/>
</dbReference>
<name>A0A1Y4MJF9_9FIRM</name>
<protein>
    <recommendedName>
        <fullName evidence="1">Phage tail fibre protein N-terminal domain-containing protein</fullName>
    </recommendedName>
</protein>
<reference evidence="3" key="1">
    <citation type="submission" date="2017-04" db="EMBL/GenBank/DDBJ databases">
        <title>Function of individual gut microbiota members based on whole genome sequencing of pure cultures obtained from chicken caecum.</title>
        <authorList>
            <person name="Medvecky M."/>
            <person name="Cejkova D."/>
            <person name="Polansky O."/>
            <person name="Karasova D."/>
            <person name="Kubasova T."/>
            <person name="Cizek A."/>
            <person name="Rychlik I."/>
        </authorList>
    </citation>
    <scope>NUCLEOTIDE SEQUENCE [LARGE SCALE GENOMIC DNA]</scope>
    <source>
        <strain evidence="3">An175</strain>
    </source>
</reference>
<evidence type="ECO:0000313" key="2">
    <source>
        <dbReference type="EMBL" id="OUP68893.1"/>
    </source>
</evidence>
<evidence type="ECO:0000313" key="3">
    <source>
        <dbReference type="Proteomes" id="UP000196386"/>
    </source>
</evidence>
<dbReference type="InterPro" id="IPR022225">
    <property type="entry name" value="Phage_tail_fibre_N"/>
</dbReference>
<feature type="domain" description="Phage tail fibre protein N-terminal" evidence="1">
    <location>
        <begin position="11"/>
        <end position="100"/>
    </location>
</feature>
<dbReference type="AlphaFoldDB" id="A0A1Y4MJF9"/>
<dbReference type="Pfam" id="PF12571">
    <property type="entry name" value="Phage_tail_fib"/>
    <property type="match status" value="1"/>
</dbReference>
<organism evidence="2 3">
    <name type="scientific">Anaerotruncus colihominis</name>
    <dbReference type="NCBI Taxonomy" id="169435"/>
    <lineage>
        <taxon>Bacteria</taxon>
        <taxon>Bacillati</taxon>
        <taxon>Bacillota</taxon>
        <taxon>Clostridia</taxon>
        <taxon>Eubacteriales</taxon>
        <taxon>Oscillospiraceae</taxon>
        <taxon>Anaerotruncus</taxon>
    </lineage>
</organism>